<protein>
    <submittedName>
        <fullName evidence="1">Uncharacterized protein</fullName>
    </submittedName>
</protein>
<reference evidence="1 2" key="1">
    <citation type="submission" date="2020-08" db="EMBL/GenBank/DDBJ databases">
        <title>Sequencing the genomes of 1000 actinobacteria strains.</title>
        <authorList>
            <person name="Klenk H.-P."/>
        </authorList>
    </citation>
    <scope>NUCLEOTIDE SEQUENCE [LARGE SCALE GENOMIC DNA]</scope>
    <source>
        <strain evidence="1 2">DSM 23889</strain>
    </source>
</reference>
<dbReference type="EMBL" id="JACHBS010000001">
    <property type="protein sequence ID" value="MBB5618526.1"/>
    <property type="molecule type" value="Genomic_DNA"/>
</dbReference>
<keyword evidence="2" id="KW-1185">Reference proteome</keyword>
<name>A0A840XJR7_9MICO</name>
<dbReference type="AlphaFoldDB" id="A0A840XJR7"/>
<accession>A0A840XJR7</accession>
<gene>
    <name evidence="1" type="ORF">BJ959_002022</name>
</gene>
<organism evidence="1 2">
    <name type="scientific">Microcella frigidaquae</name>
    <dbReference type="NCBI Taxonomy" id="424758"/>
    <lineage>
        <taxon>Bacteria</taxon>
        <taxon>Bacillati</taxon>
        <taxon>Actinomycetota</taxon>
        <taxon>Actinomycetes</taxon>
        <taxon>Micrococcales</taxon>
        <taxon>Microbacteriaceae</taxon>
        <taxon>Microcella</taxon>
    </lineage>
</organism>
<proteinExistence type="predicted"/>
<sequence length="80" mass="8844">MHSRRASDAPFDDAELASWLAATQHAAARHHRLADLSNRAGAGRYLAIAIRLRDKVREVGLTRTVALAWTILRSRLRSAG</sequence>
<comment type="caution">
    <text evidence="1">The sequence shown here is derived from an EMBL/GenBank/DDBJ whole genome shotgun (WGS) entry which is preliminary data.</text>
</comment>
<evidence type="ECO:0000313" key="1">
    <source>
        <dbReference type="EMBL" id="MBB5618526.1"/>
    </source>
</evidence>
<dbReference type="RefSeq" id="WP_153981447.1">
    <property type="nucleotide sequence ID" value="NZ_BAAANZ010000002.1"/>
</dbReference>
<evidence type="ECO:0000313" key="2">
    <source>
        <dbReference type="Proteomes" id="UP000552883"/>
    </source>
</evidence>
<dbReference type="Proteomes" id="UP000552883">
    <property type="component" value="Unassembled WGS sequence"/>
</dbReference>